<dbReference type="Gene3D" id="1.10.287.950">
    <property type="entry name" value="Methyl-accepting chemotaxis protein"/>
    <property type="match status" value="1"/>
</dbReference>
<evidence type="ECO:0000259" key="7">
    <source>
        <dbReference type="PROSITE" id="PS50111"/>
    </source>
</evidence>
<dbReference type="Pfam" id="PF18947">
    <property type="entry name" value="HAMP_2"/>
    <property type="match status" value="2"/>
</dbReference>
<keyword evidence="6" id="KW-1133">Transmembrane helix</keyword>
<evidence type="ECO:0000313" key="10">
    <source>
        <dbReference type="Proteomes" id="UP000030341"/>
    </source>
</evidence>
<dbReference type="Pfam" id="PF00672">
    <property type="entry name" value="HAMP"/>
    <property type="match status" value="1"/>
</dbReference>
<feature type="transmembrane region" description="Helical" evidence="6">
    <location>
        <begin position="393"/>
        <end position="416"/>
    </location>
</feature>
<gene>
    <name evidence="9" type="ORF">OM33_18795</name>
</gene>
<dbReference type="GO" id="GO:0016020">
    <property type="term" value="C:membrane"/>
    <property type="evidence" value="ECO:0007669"/>
    <property type="project" value="UniProtKB-SubCell"/>
</dbReference>
<keyword evidence="10" id="KW-1185">Reference proteome</keyword>
<dbReference type="PANTHER" id="PTHR43531:SF11">
    <property type="entry name" value="METHYL-ACCEPTING CHEMOTAXIS PROTEIN 3"/>
    <property type="match status" value="1"/>
</dbReference>
<dbReference type="PROSITE" id="PS50885">
    <property type="entry name" value="HAMP"/>
    <property type="match status" value="5"/>
</dbReference>
<dbReference type="KEGG" id="pseo:OM33_18795"/>
<dbReference type="FunFam" id="1.10.287.950:FF:000001">
    <property type="entry name" value="Methyl-accepting chemotaxis sensory transducer"/>
    <property type="match status" value="1"/>
</dbReference>
<dbReference type="HOGENOM" id="CLU_000445_107_19_6"/>
<dbReference type="AlphaFoldDB" id="A0A0A7EKS5"/>
<accession>A0A0A7EKS5</accession>
<feature type="domain" description="Methyl-accepting transducer" evidence="7">
    <location>
        <begin position="835"/>
        <end position="1064"/>
    </location>
</feature>
<dbReference type="eggNOG" id="COG2972">
    <property type="taxonomic scope" value="Bacteria"/>
</dbReference>
<dbReference type="SUPFAM" id="SSF58104">
    <property type="entry name" value="Methyl-accepting chemotaxis protein (MCP) signaling domain"/>
    <property type="match status" value="1"/>
</dbReference>
<evidence type="ECO:0000256" key="4">
    <source>
        <dbReference type="ARBA" id="ARBA00029447"/>
    </source>
</evidence>
<evidence type="ECO:0000256" key="2">
    <source>
        <dbReference type="ARBA" id="ARBA00022500"/>
    </source>
</evidence>
<feature type="domain" description="HAMP" evidence="8">
    <location>
        <begin position="778"/>
        <end position="830"/>
    </location>
</feature>
<dbReference type="InterPro" id="IPR003660">
    <property type="entry name" value="HAMP_dom"/>
</dbReference>
<protein>
    <submittedName>
        <fullName evidence="9">Chemotaxis protein</fullName>
    </submittedName>
</protein>
<reference evidence="9 10" key="1">
    <citation type="submission" date="2014-11" db="EMBL/GenBank/DDBJ databases">
        <title>Complete Genome Sequence of Pseudoalteromonas sp. Strain OCN003 Isolated from Kaneohe Bay, Oahu, Hawaii.</title>
        <authorList>
            <person name="Beurmann S."/>
            <person name="Videau P."/>
            <person name="Ushijima B."/>
            <person name="Smith A.M."/>
            <person name="Aeby G.S."/>
            <person name="Callahan S.M."/>
            <person name="Belcaid M."/>
        </authorList>
    </citation>
    <scope>NUCLEOTIDE SEQUENCE [LARGE SCALE GENOMIC DNA]</scope>
    <source>
        <strain evidence="9 10">OCN003</strain>
    </source>
</reference>
<dbReference type="InterPro" id="IPR051310">
    <property type="entry name" value="MCP_chemotaxis"/>
</dbReference>
<comment type="similarity">
    <text evidence="4">Belongs to the methyl-accepting chemotaxis (MCP) protein family.</text>
</comment>
<dbReference type="CDD" id="cd11386">
    <property type="entry name" value="MCP_signal"/>
    <property type="match status" value="1"/>
</dbReference>
<dbReference type="PROSITE" id="PS50111">
    <property type="entry name" value="CHEMOTAXIS_TRANSDUC_2"/>
    <property type="match status" value="1"/>
</dbReference>
<feature type="domain" description="HAMP" evidence="8">
    <location>
        <begin position="474"/>
        <end position="515"/>
    </location>
</feature>
<keyword evidence="6" id="KW-0812">Transmembrane</keyword>
<dbReference type="InterPro" id="IPR004089">
    <property type="entry name" value="MCPsignal_dom"/>
</dbReference>
<dbReference type="STRING" id="1348114.OM33_18795"/>
<comment type="subcellular location">
    <subcellularLocation>
        <location evidence="1">Membrane</location>
    </subcellularLocation>
</comment>
<organism evidence="9 10">
    <name type="scientific">Pseudoalteromonas piratica</name>
    <dbReference type="NCBI Taxonomy" id="1348114"/>
    <lineage>
        <taxon>Bacteria</taxon>
        <taxon>Pseudomonadati</taxon>
        <taxon>Pseudomonadota</taxon>
        <taxon>Gammaproteobacteria</taxon>
        <taxon>Alteromonadales</taxon>
        <taxon>Pseudoalteromonadaceae</taxon>
        <taxon>Pseudoalteromonas</taxon>
    </lineage>
</organism>
<dbReference type="RefSeq" id="WP_040135915.1">
    <property type="nucleotide sequence ID" value="NZ_CP009889.1"/>
</dbReference>
<dbReference type="PANTHER" id="PTHR43531">
    <property type="entry name" value="PROTEIN ICFG"/>
    <property type="match status" value="1"/>
</dbReference>
<dbReference type="OrthoDB" id="2489132at2"/>
<feature type="domain" description="HAMP" evidence="8">
    <location>
        <begin position="417"/>
        <end position="470"/>
    </location>
</feature>
<feature type="transmembrane region" description="Helical" evidence="6">
    <location>
        <begin position="21"/>
        <end position="42"/>
    </location>
</feature>
<sequence length="1100" mass="121201">MTSLPLSFRQRFANINLSKKLTLSFLVVAVIPLLIVFLLAYYNSSNAIKEQVYNQLSAISSIKQSALKRYFKQVEFKLITTALSPTTQAAADQFISAYEDVNTDNYSRNALEQYYQNVFFEEFKKQNPEVNILEINFNTLDKRTVALQTRYITENTHPLGNKQLLNSSAVNDSYDKAHSLYHEYFANLTQYYDFYDLFIVDNNSGEIVYSVYKELDFATSLLSGPYKNSNLADVFNKALDLTEKGAIAFTDYQQYYPSYNAPASFVAMQINSEATLIFQLSIDALNTIMSERDGLGESGETYLVGQDQLMRSDSYLDPTNHSVINSFKFPEKGKVNTIASQQALKGNSGQKIIDDYNGNPVLSSYQPLTIFDVNWALIAEIDESEAFAAVDKLALLLSIVLIIVIATIAILAPKFANYLSSPIKRLSLLIKNVEQTGDFSVRSQNINKDEIGETALAFNNLLASLQTSIADTNNVMQQLAKGNFKTRINTECKGELDLLKRATNDSAEALDNAMCELNTVVDAMSQGIFDKHITSSMSGDLDTLKININSTLSNLDIAINDIVCVMQSMAEGDFTQHVNVECNGKLELLKSGINQSVTSINNAISTIDNTMAELSAGNLETQIEEKLDGQLGSLKNNINHTISNISTVINEISFVMASVSEGNFNSQVESEMTGQFNRLKNDVNNSIQSVNLAIINISKVMTGISQGNYNQSIDSEMKGQLNELKHHINSSVESVNEVIASLSIVAGAMNKGDFTQFIELDFKGDLAQLKHDINEAISSTSSAIKQVSESLEALAKGDLTKQMHGNYAGIFNQLQLNINQTTRQLIDVISKIQSSAEEVKQCAKEISLSNTEISERTEEQAASLEQASASTKTMLEEVYGVVEQSKNAVQQSTCATQTAKQGKILSEQTRDSIEDVEKSSKSINEIVEVIDGLAFQTNLLALNAAVEAARAGENGRGFAVVANEVRELASRSAKSAKQIRDIISDSNDKVQLGSELAVSSGEKLNQIVERVEEVNQSIHHISDSSENQSNSLKEVDVVVQRLATIVQQNSAITEETMAAANLMADRASNMNNLLAYFTTEQTDTRLETKRGELLLESQYA</sequence>
<dbReference type="Proteomes" id="UP000030341">
    <property type="component" value="Chromosome 2"/>
</dbReference>
<dbReference type="GO" id="GO:0007165">
    <property type="term" value="P:signal transduction"/>
    <property type="evidence" value="ECO:0007669"/>
    <property type="project" value="UniProtKB-KW"/>
</dbReference>
<evidence type="ECO:0000256" key="3">
    <source>
        <dbReference type="ARBA" id="ARBA00023224"/>
    </source>
</evidence>
<evidence type="ECO:0000259" key="8">
    <source>
        <dbReference type="PROSITE" id="PS50885"/>
    </source>
</evidence>
<evidence type="ECO:0000256" key="6">
    <source>
        <dbReference type="SAM" id="Phobius"/>
    </source>
</evidence>
<keyword evidence="6" id="KW-0472">Membrane</keyword>
<dbReference type="Gene3D" id="1.10.8.500">
    <property type="entry name" value="HAMP domain in histidine kinase"/>
    <property type="match status" value="1"/>
</dbReference>
<dbReference type="SMART" id="SM00283">
    <property type="entry name" value="MA"/>
    <property type="match status" value="1"/>
</dbReference>
<feature type="domain" description="HAMP" evidence="8">
    <location>
        <begin position="688"/>
        <end position="740"/>
    </location>
</feature>
<evidence type="ECO:0000256" key="1">
    <source>
        <dbReference type="ARBA" id="ARBA00004370"/>
    </source>
</evidence>
<dbReference type="SMART" id="SM00304">
    <property type="entry name" value="HAMP"/>
    <property type="match status" value="4"/>
</dbReference>
<keyword evidence="2" id="KW-0145">Chemotaxis</keyword>
<dbReference type="eggNOG" id="COG0840">
    <property type="taxonomic scope" value="Bacteria"/>
</dbReference>
<dbReference type="Pfam" id="PF00015">
    <property type="entry name" value="MCPsignal"/>
    <property type="match status" value="1"/>
</dbReference>
<evidence type="ECO:0000256" key="5">
    <source>
        <dbReference type="PROSITE-ProRule" id="PRU00284"/>
    </source>
</evidence>
<dbReference type="Gene3D" id="3.30.450.20">
    <property type="entry name" value="PAS domain"/>
    <property type="match status" value="1"/>
</dbReference>
<dbReference type="EMBL" id="CP009889">
    <property type="protein sequence ID" value="AIY67118.1"/>
    <property type="molecule type" value="Genomic_DNA"/>
</dbReference>
<evidence type="ECO:0000313" key="9">
    <source>
        <dbReference type="EMBL" id="AIY67118.1"/>
    </source>
</evidence>
<name>A0A0A7EKS5_9GAMM</name>
<feature type="domain" description="HAMP" evidence="8">
    <location>
        <begin position="598"/>
        <end position="650"/>
    </location>
</feature>
<dbReference type="GO" id="GO:0006935">
    <property type="term" value="P:chemotaxis"/>
    <property type="evidence" value="ECO:0007669"/>
    <property type="project" value="UniProtKB-KW"/>
</dbReference>
<proteinExistence type="inferred from homology"/>
<keyword evidence="3 5" id="KW-0807">Transducer</keyword>
<dbReference type="CDD" id="cd06225">
    <property type="entry name" value="HAMP"/>
    <property type="match status" value="1"/>
</dbReference>
<dbReference type="Gene3D" id="1.20.120.1530">
    <property type="match status" value="2"/>
</dbReference>